<proteinExistence type="predicted"/>
<dbReference type="EMBL" id="BGPR01001196">
    <property type="protein sequence ID" value="GBM47877.1"/>
    <property type="molecule type" value="Genomic_DNA"/>
</dbReference>
<organism evidence="1 2">
    <name type="scientific">Araneus ventricosus</name>
    <name type="common">Orbweaver spider</name>
    <name type="synonym">Epeira ventricosa</name>
    <dbReference type="NCBI Taxonomy" id="182803"/>
    <lineage>
        <taxon>Eukaryota</taxon>
        <taxon>Metazoa</taxon>
        <taxon>Ecdysozoa</taxon>
        <taxon>Arthropoda</taxon>
        <taxon>Chelicerata</taxon>
        <taxon>Arachnida</taxon>
        <taxon>Araneae</taxon>
        <taxon>Araneomorphae</taxon>
        <taxon>Entelegynae</taxon>
        <taxon>Araneoidea</taxon>
        <taxon>Araneidae</taxon>
        <taxon>Araneus</taxon>
    </lineage>
</organism>
<protein>
    <submittedName>
        <fullName evidence="1">Uncharacterized protein</fullName>
    </submittedName>
</protein>
<sequence>MMQALHRRHSNRHALATVLDIFRMTATATEILANKILMKINGTVVTEKDHHGKGLQDKLKAYAISRQRRTLNGIATSGKHPPEF</sequence>
<gene>
    <name evidence="1" type="ORF">AVEN_75304_1</name>
</gene>
<evidence type="ECO:0000313" key="1">
    <source>
        <dbReference type="EMBL" id="GBM47877.1"/>
    </source>
</evidence>
<evidence type="ECO:0000313" key="2">
    <source>
        <dbReference type="Proteomes" id="UP000499080"/>
    </source>
</evidence>
<dbReference type="Proteomes" id="UP000499080">
    <property type="component" value="Unassembled WGS sequence"/>
</dbReference>
<name>A0A4Y2G3S0_ARAVE</name>
<accession>A0A4Y2G3S0</accession>
<reference evidence="1 2" key="1">
    <citation type="journal article" date="2019" name="Sci. Rep.">
        <title>Orb-weaving spider Araneus ventricosus genome elucidates the spidroin gene catalogue.</title>
        <authorList>
            <person name="Kono N."/>
            <person name="Nakamura H."/>
            <person name="Ohtoshi R."/>
            <person name="Moran D.A.P."/>
            <person name="Shinohara A."/>
            <person name="Yoshida Y."/>
            <person name="Fujiwara M."/>
            <person name="Mori M."/>
            <person name="Tomita M."/>
            <person name="Arakawa K."/>
        </authorList>
    </citation>
    <scope>NUCLEOTIDE SEQUENCE [LARGE SCALE GENOMIC DNA]</scope>
</reference>
<comment type="caution">
    <text evidence="1">The sequence shown here is derived from an EMBL/GenBank/DDBJ whole genome shotgun (WGS) entry which is preliminary data.</text>
</comment>
<keyword evidence="2" id="KW-1185">Reference proteome</keyword>
<dbReference type="AlphaFoldDB" id="A0A4Y2G3S0"/>